<sequence length="266" mass="27251">MGDPSGVAVLFCDLWLRSDAGAADSSTAQAVHRLAPDVELPKRLGTAAPAVPQDAVAIRSARVERGRWSVVVAVRLAVRDGASPHPPGAAGTEAVVRYYAVPVSSEERAGGLGAFTVTAAPAQIAGPTGAKTSPSPFTQTLPAEGPLSRSLADFFRAYLAGVGDIERYLSPGTRLDAVPATGYVRIAVDEVSATSETAAGPVPADGTTSRVRARVTATDSTGSRWPLAYELTVTARSGRWDITSLHAGSTHTAGPSPAPTAEGTAR</sequence>
<accession>A0ACC6Q8U3</accession>
<name>A0ACC6Q8U3_9ACTN</name>
<protein>
    <submittedName>
        <fullName evidence="1">Conjugal transfer protein</fullName>
    </submittedName>
</protein>
<comment type="caution">
    <text evidence="1">The sequence shown here is derived from an EMBL/GenBank/DDBJ whole genome shotgun (WGS) entry which is preliminary data.</text>
</comment>
<evidence type="ECO:0000313" key="2">
    <source>
        <dbReference type="Proteomes" id="UP001377168"/>
    </source>
</evidence>
<keyword evidence="2" id="KW-1185">Reference proteome</keyword>
<reference evidence="1" key="1">
    <citation type="submission" date="2024-03" db="EMBL/GenBank/DDBJ databases">
        <title>Novel Streptomyces species of biotechnological and ecological value are a feature of Machair soil.</title>
        <authorList>
            <person name="Prole J.R."/>
            <person name="Goodfellow M."/>
            <person name="Allenby N."/>
            <person name="Ward A.C."/>
        </authorList>
    </citation>
    <scope>NUCLEOTIDE SEQUENCE</scope>
    <source>
        <strain evidence="1">MS2.AVA.5</strain>
    </source>
</reference>
<organism evidence="1 2">
    <name type="scientific">Streptomyces achmelvichensis</name>
    <dbReference type="NCBI Taxonomy" id="3134111"/>
    <lineage>
        <taxon>Bacteria</taxon>
        <taxon>Bacillati</taxon>
        <taxon>Actinomycetota</taxon>
        <taxon>Actinomycetes</taxon>
        <taxon>Kitasatosporales</taxon>
        <taxon>Streptomycetaceae</taxon>
        <taxon>Streptomyces</taxon>
    </lineage>
</organism>
<proteinExistence type="predicted"/>
<dbReference type="Proteomes" id="UP001377168">
    <property type="component" value="Unassembled WGS sequence"/>
</dbReference>
<dbReference type="EMBL" id="JBBKAJ010000039">
    <property type="protein sequence ID" value="MEJ8640190.1"/>
    <property type="molecule type" value="Genomic_DNA"/>
</dbReference>
<evidence type="ECO:0000313" key="1">
    <source>
        <dbReference type="EMBL" id="MEJ8640190.1"/>
    </source>
</evidence>
<gene>
    <name evidence="1" type="ORF">WKI67_43690</name>
</gene>